<dbReference type="PANTHER" id="PTHR48148">
    <property type="entry name" value="KERATINOCYTE PROLINE-RICH PROTEIN"/>
    <property type="match status" value="1"/>
</dbReference>
<organism evidence="2">
    <name type="scientific">uncultured Caudovirales phage</name>
    <dbReference type="NCBI Taxonomy" id="2100421"/>
    <lineage>
        <taxon>Viruses</taxon>
        <taxon>Duplodnaviria</taxon>
        <taxon>Heunggongvirae</taxon>
        <taxon>Uroviricota</taxon>
        <taxon>Caudoviricetes</taxon>
        <taxon>Peduoviridae</taxon>
        <taxon>Maltschvirus</taxon>
        <taxon>Maltschvirus maltsch</taxon>
    </lineage>
</organism>
<protein>
    <submittedName>
        <fullName evidence="2">Uncharacterized protein</fullName>
    </submittedName>
</protein>
<dbReference type="EMBL" id="LR796252">
    <property type="protein sequence ID" value="CAB4131778.1"/>
    <property type="molecule type" value="Genomic_DNA"/>
</dbReference>
<feature type="region of interest" description="Disordered" evidence="1">
    <location>
        <begin position="1047"/>
        <end position="1082"/>
    </location>
</feature>
<dbReference type="PANTHER" id="PTHR48148:SF3">
    <property type="entry name" value="KERATINOCYTE PROLINE-RICH PROTEIN"/>
    <property type="match status" value="1"/>
</dbReference>
<evidence type="ECO:0000256" key="1">
    <source>
        <dbReference type="SAM" id="MobiDB-lite"/>
    </source>
</evidence>
<evidence type="ECO:0000313" key="2">
    <source>
        <dbReference type="EMBL" id="CAB4131778.1"/>
    </source>
</evidence>
<proteinExistence type="predicted"/>
<sequence>MGFIVKAVKSVVKAVVGVASKIVNTIVGPIVGLFKPKKAAKASSNLRLSKSLEPEAYRKIVFGRTAAGLDLRFWQVWGAKGTNYDEVLANATHRINGFKELYFEDELAIDANGNVLPAWAGVVSREVRRGIPGEAGMYAGGGGLWNPVSAPFTGVAHMKLAWVPTDAKLPNGVPSRYTQIVEGALVYDPRRDSTVPGGAGSHRINDQSTWEYAPLDAYGQPIGRNNALQVLWYLLGWRITNPTTGEPILVAGRGVDQTDINLATFINAANDAEAAGYYTDLILSTEDSHTSNEDKLTAGGLIGQLIDTGGLWSYHANVDDTAEIAVELTDADVIQGGTITWNEYRPISDQYQQVSGKFVDPSPNALFQLNGYPPVRDANYENLTGLKRRKTQDFEVVQDVLLAQKLARLLLNMGQYQAEFAAPFMYRALRAQAWSIVRYTSERFGWVKLFRVYRHDLGVTGIEMLLREVHPSIWSAGSVTQPVAPGAGVKYDSRQEIVLDGLAVALTTVKAEGMNGDIADALQISWTVPPANVRRTETRYRVIGTEPWETGTPVQGDAASVVLAPVMKATRYEVQARHISIHEVPGPWVGLAGYVTSGAAGNVDYQGILTSGITAQWPYVGDPTGTRPENNATVGAPAGTNVAGVPAQTLVGNTNANTAAISNQGQRLDQIVIDVDDLYDTYGDTASASASASAAAAAQSAAETARQQSNQAKIDAQAAYSAANDAKLAAQGFRDNANSANSGAQSAFNAANTARDNALTYRNQANSFADNASGSASAASGSASNAATSADTAGQKASAANASAVAADTSRGQAQAAQSAAATSASNASGSASAASTSASLAVSASNSAQSVANRLLPDRIAENADFSYNYSGKPEDVGDLSVVSGGASSQVPGANIIVVDSQEGRVRQLLKGNNYDMAQKGWLSVADAQVYRAIMRAKVLANSYSVQIRLILMDALGGYLTEIRDNPTLTTNWQTFTRDYTSAEIKALSPNVAYIRIGFWNNSGQETQQYAQFGLRNVTAEVNAAKSATAAATSASTASASQAGASQSADAANQSKLDAQTARGQAQAAQSSAAGSASDAAGSASTASQQAGLSASARDAAAASASAASGSASNANASATLAGQKAEAANASAISADTSRGQAAASQSAAATSATNAGTSASSAASSQSLAASSSNAAIKAVIYNHPTTFEAQGLYFAGDSGSTAPQNIQWSSDPNGDPVAIRNGDAYGVLSWKACVPHTPGNKYVIRAQLGNINGLASKATLRLTGYSDQGGLNRVAIVNEGQVNVPADGYLWLEVEAPATGFTGPWVRPELFMQLPATGTVQRAKALDLVDVTAIRNSALNASAASTSAASAAASQDAANQRASAAETSRQAADTAKAGAEAARSSAATSASDAAGSASNAATSQSLAVSAKNDAQSASSAANSAKNDAVTAKNDASGFASSAASSATLSSTYRDSAQSVANRLLPDRPAVTTDFANIAISDGTPESRPAWSTANNVVANDTQEGSVLQLNAGVNFDVGMRGWLPVGSGQTFRTFLRAKSFGGNQGVDRRVFIANGSGAYLGVLQFGGTLSQNWQTYTADFTSEQVKAAQPNAAYVRFGFWNGGGQYAQQYARVGLQNVTSEVASAASASASASSASSAATSKNGADTAAAAANQSKLDAQGASSAASGSASAAAGSAAAASGSASSAQQFATLAAYSGSNAANPNPTFTAYANPNGTPDGWQVDQYNGGYHSRASLPNGGYAWRQEVGASNYMLSAIAVGSPSNPSINLDEYWVMEGEVVLEAGTLQGSTIWMRVFNADGEYDDQYYINFAADTDNSGNVPGAGSAGRTYFYNKLVRIRRVNGKYPTHFWLYASSNGSFWGLGAGDYKKMLFKKVAARRANEQEVLAKTAIPSLTASVSSNSAALTTLQGRALAYWQQIAGVTTGNGASAFVELRAEGTYGAGAASTVAMGAREIHLYNQAANGTYSKALSVVTGRVTVYGDLDVGGAMRIGTRRIPIALQSFLVQGSDGQAVSFGADLTNIPKIEPQTGNLPALPSGQSYDIKALGLTSTGFTTRAKIITQGQSSAQNSGAGVASGGTPYYKAHKPSAGDAVDGNYTFSVNGNIQMYVYGGHQQQVIDQDGGGYANLQADCYVKRNGNWQYIGSLSTSISSYGGGSSGMQTFGYYMSGALYCADSIGQDGGGDYEFGMDVYTDNGNITSVNFSGVTYQAQGQQSGETAVSQPITFRVLPQNA</sequence>
<feature type="region of interest" description="Disordered" evidence="1">
    <location>
        <begin position="1364"/>
        <end position="1383"/>
    </location>
</feature>
<name>A0A6J5LAW3_9CAUD</name>
<reference evidence="2" key="1">
    <citation type="submission" date="2020-04" db="EMBL/GenBank/DDBJ databases">
        <authorList>
            <person name="Chiriac C."/>
            <person name="Salcher M."/>
            <person name="Ghai R."/>
            <person name="Kavagutti S V."/>
        </authorList>
    </citation>
    <scope>NUCLEOTIDE SEQUENCE</scope>
</reference>
<accession>A0A6J5LAW3</accession>
<gene>
    <name evidence="2" type="ORF">UFOVP131_49</name>
</gene>